<evidence type="ECO:0000313" key="3">
    <source>
        <dbReference type="WBParaSite" id="maker-unitig_24783-snap-gene-0.2-mRNA-1"/>
    </source>
</evidence>
<keyword evidence="2" id="KW-1185">Reference proteome</keyword>
<organism evidence="2 3">
    <name type="scientific">Macrostomum lignano</name>
    <dbReference type="NCBI Taxonomy" id="282301"/>
    <lineage>
        <taxon>Eukaryota</taxon>
        <taxon>Metazoa</taxon>
        <taxon>Spiralia</taxon>
        <taxon>Lophotrochozoa</taxon>
        <taxon>Platyhelminthes</taxon>
        <taxon>Rhabditophora</taxon>
        <taxon>Macrostomorpha</taxon>
        <taxon>Macrostomida</taxon>
        <taxon>Macrostomidae</taxon>
        <taxon>Macrostomum</taxon>
    </lineage>
</organism>
<protein>
    <submittedName>
        <fullName evidence="3">AP2/ERF domain-containing protein</fullName>
    </submittedName>
</protein>
<feature type="region of interest" description="Disordered" evidence="1">
    <location>
        <begin position="173"/>
        <end position="207"/>
    </location>
</feature>
<accession>A0A1I8F963</accession>
<feature type="region of interest" description="Disordered" evidence="1">
    <location>
        <begin position="1"/>
        <end position="51"/>
    </location>
</feature>
<dbReference type="WBParaSite" id="maker-unitig_24783-snap-gene-0.2-mRNA-1">
    <property type="protein sequence ID" value="maker-unitig_24783-snap-gene-0.2-mRNA-1"/>
    <property type="gene ID" value="maker-unitig_24783-snap-gene-0.2"/>
</dbReference>
<evidence type="ECO:0000256" key="1">
    <source>
        <dbReference type="SAM" id="MobiDB-lite"/>
    </source>
</evidence>
<evidence type="ECO:0000313" key="2">
    <source>
        <dbReference type="Proteomes" id="UP000095280"/>
    </source>
</evidence>
<name>A0A1I8F963_9PLAT</name>
<reference evidence="3" key="1">
    <citation type="submission" date="2016-11" db="UniProtKB">
        <authorList>
            <consortium name="WormBaseParasite"/>
        </authorList>
    </citation>
    <scope>IDENTIFICATION</scope>
</reference>
<sequence>AADQALAPAHDGSGAATDGLSAFPWYQQAGSAQAPPERRRRQHQQQSADVEREFQAAMQFYSRGAAAERQGARASTGASAAPTGVAALQQLRRVDNSTDCWRLRRPTAAIAVDSAAADAASVDFAKRAAAAAGVPSDLGDARGRRPTGSAGPRLVARDARSITGLHNKLVTGLSQPEHPFASHQRAQRRCSRDFAPPQPGSEPSHPDRLELVERAGSGQWRHEVFHLGGPPRHLVWPGDNFDQVGSLNWHFVCFLKIFYFFAWSGNFSGPKKHLLCSCSCFLIRVISGFFQQRQTDRQ</sequence>
<dbReference type="Proteomes" id="UP000095280">
    <property type="component" value="Unplaced"/>
</dbReference>
<dbReference type="AlphaFoldDB" id="A0A1I8F963"/>
<proteinExistence type="predicted"/>